<sequence length="525" mass="59233">MSAYVDLWHPAGALMVPALIALAIVVYMKYFYVDFGPIKGLPEVPNGSLVSGHLYKLGNDHASTAQKWAQTHSWPVYQIRLGNRRAIILNSFDAAREFIVTRQTATCDRPRLYTFHGVVSKTSASTIGMNPWDERTKKQRRVVGSYTTAPAVKKLQPMLDKETCHVISGLYEDSKKGNEEIMPHIYLKRLALNIMLMFCYNRRFVDIDDPLLLNILSDANTISSFRSTNSNAQDYIPYLRWFNAGKRTAMATEVRSRRDKWLAQLLETAVDSVKDGSGKPCVAQGLLVDSEDEKLTKHDIRTILGGLMSGGFETVFATAIIGIGFLSSPEGQGIQARAYDDLMSNYSSIEEAFSQVVLEERSSYIVAFVRETLRYYPVHHLLPPRQTYQGFEYNGARIPKGVLVYMNAQSINHDKSKYGPDADEFRPERWLEEKETAVPPPYHFSFGAGARMCTAVNFSNKILYATFSRLILSFKMTASKTMPPSTHYVNYNRDTTAAGAIPKDFKVVFTPREPEVLESCIRRSQ</sequence>
<keyword evidence="6" id="KW-1133">Transmembrane helix</keyword>
<dbReference type="PANTHER" id="PTHR46300">
    <property type="entry name" value="P450, PUTATIVE (EUROFUNG)-RELATED-RELATED"/>
    <property type="match status" value="1"/>
</dbReference>
<evidence type="ECO:0000313" key="7">
    <source>
        <dbReference type="EMBL" id="RDW75949.1"/>
    </source>
</evidence>
<dbReference type="InterPro" id="IPR036396">
    <property type="entry name" value="Cyt_P450_sf"/>
</dbReference>
<dbReference type="GO" id="GO:0004497">
    <property type="term" value="F:monooxygenase activity"/>
    <property type="evidence" value="ECO:0007669"/>
    <property type="project" value="InterPro"/>
</dbReference>
<comment type="cofactor">
    <cofactor evidence="5">
        <name>heme</name>
        <dbReference type="ChEBI" id="CHEBI:30413"/>
    </cofactor>
</comment>
<dbReference type="PANTHER" id="PTHR46300:SF9">
    <property type="entry name" value="P450, PUTATIVE-RELATED"/>
    <property type="match status" value="1"/>
</dbReference>
<evidence type="ECO:0000313" key="8">
    <source>
        <dbReference type="Proteomes" id="UP000256328"/>
    </source>
</evidence>
<dbReference type="InterPro" id="IPR002401">
    <property type="entry name" value="Cyt_P450_E_grp-I"/>
</dbReference>
<keyword evidence="2 5" id="KW-0479">Metal-binding</keyword>
<dbReference type="InterPro" id="IPR001128">
    <property type="entry name" value="Cyt_P450"/>
</dbReference>
<feature type="transmembrane region" description="Helical" evidence="6">
    <location>
        <begin position="303"/>
        <end position="326"/>
    </location>
</feature>
<comment type="similarity">
    <text evidence="1">Belongs to the cytochrome P450 family.</text>
</comment>
<evidence type="ECO:0000256" key="1">
    <source>
        <dbReference type="ARBA" id="ARBA00010617"/>
    </source>
</evidence>
<protein>
    <submittedName>
        <fullName evidence="7">Cytochrome P450-13</fullName>
    </submittedName>
</protein>
<feature type="transmembrane region" description="Helical" evidence="6">
    <location>
        <begin position="12"/>
        <end position="32"/>
    </location>
</feature>
<evidence type="ECO:0000256" key="3">
    <source>
        <dbReference type="ARBA" id="ARBA00023002"/>
    </source>
</evidence>
<keyword evidence="6" id="KW-0472">Membrane</keyword>
<dbReference type="EMBL" id="PDLN01000009">
    <property type="protein sequence ID" value="RDW75949.1"/>
    <property type="molecule type" value="Genomic_DNA"/>
</dbReference>
<dbReference type="InterPro" id="IPR050364">
    <property type="entry name" value="Cytochrome_P450_fung"/>
</dbReference>
<dbReference type="Pfam" id="PF00067">
    <property type="entry name" value="p450"/>
    <property type="match status" value="1"/>
</dbReference>
<name>A0A3D8RPG9_9HELO</name>
<keyword evidence="6" id="KW-0812">Transmembrane</keyword>
<organism evidence="7 8">
    <name type="scientific">Coleophoma crateriformis</name>
    <dbReference type="NCBI Taxonomy" id="565419"/>
    <lineage>
        <taxon>Eukaryota</taxon>
        <taxon>Fungi</taxon>
        <taxon>Dikarya</taxon>
        <taxon>Ascomycota</taxon>
        <taxon>Pezizomycotina</taxon>
        <taxon>Leotiomycetes</taxon>
        <taxon>Helotiales</taxon>
        <taxon>Dermateaceae</taxon>
        <taxon>Coleophoma</taxon>
    </lineage>
</organism>
<evidence type="ECO:0000256" key="6">
    <source>
        <dbReference type="SAM" id="Phobius"/>
    </source>
</evidence>
<proteinExistence type="inferred from homology"/>
<keyword evidence="5" id="KW-0349">Heme</keyword>
<keyword evidence="3" id="KW-0560">Oxidoreductase</keyword>
<dbReference type="GO" id="GO:0020037">
    <property type="term" value="F:heme binding"/>
    <property type="evidence" value="ECO:0007669"/>
    <property type="project" value="InterPro"/>
</dbReference>
<dbReference type="SUPFAM" id="SSF48264">
    <property type="entry name" value="Cytochrome P450"/>
    <property type="match status" value="1"/>
</dbReference>
<evidence type="ECO:0000256" key="4">
    <source>
        <dbReference type="ARBA" id="ARBA00023004"/>
    </source>
</evidence>
<reference evidence="7 8" key="1">
    <citation type="journal article" date="2018" name="IMA Fungus">
        <title>IMA Genome-F 9: Draft genome sequence of Annulohypoxylon stygium, Aspergillus mulundensis, Berkeleyomyces basicola (syn. Thielaviopsis basicola), Ceratocystis smalleyi, two Cercospora beticola strains, Coleophoma cylindrospora, Fusarium fracticaudum, Phialophora cf. hyalina, and Morchella septimelata.</title>
        <authorList>
            <person name="Wingfield B.D."/>
            <person name="Bills G.F."/>
            <person name="Dong Y."/>
            <person name="Huang W."/>
            <person name="Nel W.J."/>
            <person name="Swalarsk-Parry B.S."/>
            <person name="Vaghefi N."/>
            <person name="Wilken P.M."/>
            <person name="An Z."/>
            <person name="de Beer Z.W."/>
            <person name="De Vos L."/>
            <person name="Chen L."/>
            <person name="Duong T.A."/>
            <person name="Gao Y."/>
            <person name="Hammerbacher A."/>
            <person name="Kikkert J.R."/>
            <person name="Li Y."/>
            <person name="Li H."/>
            <person name="Li K."/>
            <person name="Li Q."/>
            <person name="Liu X."/>
            <person name="Ma X."/>
            <person name="Naidoo K."/>
            <person name="Pethybridge S.J."/>
            <person name="Sun J."/>
            <person name="Steenkamp E.T."/>
            <person name="van der Nest M.A."/>
            <person name="van Wyk S."/>
            <person name="Wingfield M.J."/>
            <person name="Xiong C."/>
            <person name="Yue Q."/>
            <person name="Zhang X."/>
        </authorList>
    </citation>
    <scope>NUCLEOTIDE SEQUENCE [LARGE SCALE GENOMIC DNA]</scope>
    <source>
        <strain evidence="7 8">BP5796</strain>
    </source>
</reference>
<evidence type="ECO:0000256" key="2">
    <source>
        <dbReference type="ARBA" id="ARBA00022723"/>
    </source>
</evidence>
<dbReference type="AlphaFoldDB" id="A0A3D8RPG9"/>
<keyword evidence="8" id="KW-1185">Reference proteome</keyword>
<dbReference type="GO" id="GO:0016705">
    <property type="term" value="F:oxidoreductase activity, acting on paired donors, with incorporation or reduction of molecular oxygen"/>
    <property type="evidence" value="ECO:0007669"/>
    <property type="project" value="InterPro"/>
</dbReference>
<dbReference type="Gene3D" id="1.10.630.10">
    <property type="entry name" value="Cytochrome P450"/>
    <property type="match status" value="1"/>
</dbReference>
<dbReference type="OrthoDB" id="1055148at2759"/>
<dbReference type="PRINTS" id="PR00463">
    <property type="entry name" value="EP450I"/>
</dbReference>
<keyword evidence="4 5" id="KW-0408">Iron</keyword>
<gene>
    <name evidence="7" type="ORF">BP5796_06770</name>
</gene>
<accession>A0A3D8RPG9</accession>
<dbReference type="Proteomes" id="UP000256328">
    <property type="component" value="Unassembled WGS sequence"/>
</dbReference>
<comment type="caution">
    <text evidence="7">The sequence shown here is derived from an EMBL/GenBank/DDBJ whole genome shotgun (WGS) entry which is preliminary data.</text>
</comment>
<evidence type="ECO:0000256" key="5">
    <source>
        <dbReference type="PIRSR" id="PIRSR602401-1"/>
    </source>
</evidence>
<feature type="binding site" description="axial binding residue" evidence="5">
    <location>
        <position position="453"/>
    </location>
    <ligand>
        <name>heme</name>
        <dbReference type="ChEBI" id="CHEBI:30413"/>
    </ligand>
    <ligandPart>
        <name>Fe</name>
        <dbReference type="ChEBI" id="CHEBI:18248"/>
    </ligandPart>
</feature>
<dbReference type="GO" id="GO:0005506">
    <property type="term" value="F:iron ion binding"/>
    <property type="evidence" value="ECO:0007669"/>
    <property type="project" value="InterPro"/>
</dbReference>